<dbReference type="InterPro" id="IPR010372">
    <property type="entry name" value="DNA_pol3_delta_N"/>
</dbReference>
<dbReference type="GO" id="GO:0009360">
    <property type="term" value="C:DNA polymerase III complex"/>
    <property type="evidence" value="ECO:0007669"/>
    <property type="project" value="InterPro"/>
</dbReference>
<dbReference type="Proteomes" id="UP001321804">
    <property type="component" value="Chromosome"/>
</dbReference>
<dbReference type="InterPro" id="IPR005790">
    <property type="entry name" value="DNA_polIII_delta"/>
</dbReference>
<keyword evidence="3" id="KW-0808">Transferase</keyword>
<dbReference type="KEGG" id="xak:KIMC2_17580"/>
<organism evidence="11 12">
    <name type="scientific">Xylocopilactobacillus apis</name>
    <dbReference type="NCBI Taxonomy" id="2932183"/>
    <lineage>
        <taxon>Bacteria</taxon>
        <taxon>Bacillati</taxon>
        <taxon>Bacillota</taxon>
        <taxon>Bacilli</taxon>
        <taxon>Lactobacillales</taxon>
        <taxon>Lactobacillaceae</taxon>
        <taxon>Xylocopilactobacillus</taxon>
    </lineage>
</organism>
<dbReference type="Pfam" id="PF06144">
    <property type="entry name" value="DNA_pol3_delta"/>
    <property type="match status" value="1"/>
</dbReference>
<keyword evidence="5" id="KW-0235">DNA replication</keyword>
<proteinExistence type="inferred from homology"/>
<dbReference type="PANTHER" id="PTHR34388:SF1">
    <property type="entry name" value="DNA POLYMERASE III SUBUNIT DELTA"/>
    <property type="match status" value="1"/>
</dbReference>
<reference evidence="11 12" key="1">
    <citation type="journal article" date="2023" name="Microbiol. Spectr.">
        <title>Symbiosis of Carpenter Bees with Uncharacterized Lactic Acid Bacteria Showing NAD Auxotrophy.</title>
        <authorList>
            <person name="Kawasaki S."/>
            <person name="Ozawa K."/>
            <person name="Mori T."/>
            <person name="Yamamoto A."/>
            <person name="Ito M."/>
            <person name="Ohkuma M."/>
            <person name="Sakamoto M."/>
            <person name="Matsutani M."/>
        </authorList>
    </citation>
    <scope>NUCLEOTIDE SEQUENCE [LARGE SCALE GENOMIC DNA]</scope>
    <source>
        <strain evidence="11 12">KimC2</strain>
    </source>
</reference>
<dbReference type="RefSeq" id="WP_317696079.1">
    <property type="nucleotide sequence ID" value="NZ_AP026801.1"/>
</dbReference>
<dbReference type="GO" id="GO:0003677">
    <property type="term" value="F:DNA binding"/>
    <property type="evidence" value="ECO:0007669"/>
    <property type="project" value="InterPro"/>
</dbReference>
<feature type="domain" description="DNA polymerase III delta subunit-like C-terminal" evidence="10">
    <location>
        <begin position="212"/>
        <end position="331"/>
    </location>
</feature>
<gene>
    <name evidence="11" type="primary">holA</name>
    <name evidence="11" type="ORF">KIMC2_17580</name>
</gene>
<name>A0AAU9DG18_9LACO</name>
<evidence type="ECO:0000256" key="2">
    <source>
        <dbReference type="ARBA" id="ARBA00017703"/>
    </source>
</evidence>
<evidence type="ECO:0000313" key="11">
    <source>
        <dbReference type="EMBL" id="BDR57196.1"/>
    </source>
</evidence>
<accession>A0AAU9DG18</accession>
<evidence type="ECO:0000256" key="7">
    <source>
        <dbReference type="ARBA" id="ARBA00034754"/>
    </source>
</evidence>
<dbReference type="EMBL" id="AP026801">
    <property type="protein sequence ID" value="BDR57196.1"/>
    <property type="molecule type" value="Genomic_DNA"/>
</dbReference>
<evidence type="ECO:0000259" key="9">
    <source>
        <dbReference type="Pfam" id="PF06144"/>
    </source>
</evidence>
<dbReference type="EC" id="2.7.7.7" evidence="1"/>
<dbReference type="SUPFAM" id="SSF52540">
    <property type="entry name" value="P-loop containing nucleoside triphosphate hydrolases"/>
    <property type="match status" value="1"/>
</dbReference>
<evidence type="ECO:0000256" key="6">
    <source>
        <dbReference type="ARBA" id="ARBA00022932"/>
    </source>
</evidence>
<dbReference type="NCBIfam" id="TIGR01128">
    <property type="entry name" value="holA"/>
    <property type="match status" value="1"/>
</dbReference>
<dbReference type="SUPFAM" id="SSF48019">
    <property type="entry name" value="post-AAA+ oligomerization domain-like"/>
    <property type="match status" value="1"/>
</dbReference>
<evidence type="ECO:0000256" key="4">
    <source>
        <dbReference type="ARBA" id="ARBA00022695"/>
    </source>
</evidence>
<dbReference type="GO" id="GO:0003887">
    <property type="term" value="F:DNA-directed DNA polymerase activity"/>
    <property type="evidence" value="ECO:0007669"/>
    <property type="project" value="UniProtKB-KW"/>
</dbReference>
<evidence type="ECO:0000313" key="12">
    <source>
        <dbReference type="Proteomes" id="UP001321804"/>
    </source>
</evidence>
<dbReference type="Gene3D" id="3.40.50.300">
    <property type="entry name" value="P-loop containing nucleotide triphosphate hydrolases"/>
    <property type="match status" value="1"/>
</dbReference>
<dbReference type="InterPro" id="IPR008921">
    <property type="entry name" value="DNA_pol3_clamp-load_cplx_C"/>
</dbReference>
<protein>
    <recommendedName>
        <fullName evidence="2">DNA polymerase III subunit delta</fullName>
        <ecNumber evidence="1">2.7.7.7</ecNumber>
    </recommendedName>
</protein>
<keyword evidence="12" id="KW-1185">Reference proteome</keyword>
<comment type="similarity">
    <text evidence="7">Belongs to the DNA polymerase HolA subunit family.</text>
</comment>
<dbReference type="InterPro" id="IPR027417">
    <property type="entry name" value="P-loop_NTPase"/>
</dbReference>
<dbReference type="InterPro" id="IPR048466">
    <property type="entry name" value="DNA_pol3_delta-like_C"/>
</dbReference>
<dbReference type="Pfam" id="PF21694">
    <property type="entry name" value="DNA_pol3_delta_C"/>
    <property type="match status" value="1"/>
</dbReference>
<dbReference type="PANTHER" id="PTHR34388">
    <property type="entry name" value="DNA POLYMERASE III SUBUNIT DELTA"/>
    <property type="match status" value="1"/>
</dbReference>
<evidence type="ECO:0000256" key="3">
    <source>
        <dbReference type="ARBA" id="ARBA00022679"/>
    </source>
</evidence>
<keyword evidence="4" id="KW-0548">Nucleotidyltransferase</keyword>
<evidence type="ECO:0000256" key="1">
    <source>
        <dbReference type="ARBA" id="ARBA00012417"/>
    </source>
</evidence>
<evidence type="ECO:0000259" key="10">
    <source>
        <dbReference type="Pfam" id="PF21694"/>
    </source>
</evidence>
<evidence type="ECO:0000256" key="5">
    <source>
        <dbReference type="ARBA" id="ARBA00022705"/>
    </source>
</evidence>
<dbReference type="AlphaFoldDB" id="A0AAU9DG18"/>
<sequence>MDLSSYLKEIKKSPAVIYLLKGDEAVLYADLRQKTQQIAALQQAEFTSFDFAEDPVERFLVELDNSSLFTKRRYLYLEHFFSNFKKQFSTKEANFFEERLRGSLPEVTLIFSSSGETIDRRLSINKLITRNASVVELEKLKPNELRSKMVNYFQKRPEIEVDKSTIEEILSRTNFDYTALRAELPKLELFLANTNKLSSDDVKSLITASLDDNVFGLIGALSSKKFNDVMQIYRDLLDYFGQPYVLNGALINNFQILLQVKILNDSGYDQGQMQKKLGGIHPYRIKLALQNSQYFSLTQLIKINHLLLVMDQKIKTSTVSYDELFSDLVLQLKER</sequence>
<evidence type="ECO:0000256" key="8">
    <source>
        <dbReference type="ARBA" id="ARBA00049244"/>
    </source>
</evidence>
<comment type="catalytic activity">
    <reaction evidence="8">
        <text>DNA(n) + a 2'-deoxyribonucleoside 5'-triphosphate = DNA(n+1) + diphosphate</text>
        <dbReference type="Rhea" id="RHEA:22508"/>
        <dbReference type="Rhea" id="RHEA-COMP:17339"/>
        <dbReference type="Rhea" id="RHEA-COMP:17340"/>
        <dbReference type="ChEBI" id="CHEBI:33019"/>
        <dbReference type="ChEBI" id="CHEBI:61560"/>
        <dbReference type="ChEBI" id="CHEBI:173112"/>
        <dbReference type="EC" id="2.7.7.7"/>
    </reaction>
</comment>
<dbReference type="Gene3D" id="1.20.272.10">
    <property type="match status" value="1"/>
</dbReference>
<feature type="domain" description="DNA polymerase III delta N-terminal" evidence="9">
    <location>
        <begin position="18"/>
        <end position="137"/>
    </location>
</feature>
<keyword evidence="6" id="KW-0239">DNA-directed DNA polymerase</keyword>
<dbReference type="GO" id="GO:0006261">
    <property type="term" value="P:DNA-templated DNA replication"/>
    <property type="evidence" value="ECO:0007669"/>
    <property type="project" value="TreeGrafter"/>
</dbReference>